<name>A0ABM4DQI6_HYDVU</name>
<dbReference type="SMART" id="SM00404">
    <property type="entry name" value="PTPc_motif"/>
    <property type="match status" value="1"/>
</dbReference>
<evidence type="ECO:0000256" key="1">
    <source>
        <dbReference type="ARBA" id="ARBA00008601"/>
    </source>
</evidence>
<dbReference type="InterPro" id="IPR000340">
    <property type="entry name" value="Dual-sp_phosphatase_cat-dom"/>
</dbReference>
<comment type="catalytic activity">
    <reaction evidence="5">
        <text>O-phospho-L-threonyl-[protein] + H2O = L-threonyl-[protein] + phosphate</text>
        <dbReference type="Rhea" id="RHEA:47004"/>
        <dbReference type="Rhea" id="RHEA-COMP:11060"/>
        <dbReference type="Rhea" id="RHEA-COMP:11605"/>
        <dbReference type="ChEBI" id="CHEBI:15377"/>
        <dbReference type="ChEBI" id="CHEBI:30013"/>
        <dbReference type="ChEBI" id="CHEBI:43474"/>
        <dbReference type="ChEBI" id="CHEBI:61977"/>
        <dbReference type="EC" id="3.1.3.16"/>
    </reaction>
</comment>
<dbReference type="RefSeq" id="XP_065676855.1">
    <property type="nucleotide sequence ID" value="XM_065820783.1"/>
</dbReference>
<keyword evidence="8" id="KW-1185">Reference proteome</keyword>
<evidence type="ECO:0000256" key="3">
    <source>
        <dbReference type="ARBA" id="ARBA00022912"/>
    </source>
</evidence>
<sequence length="196" mass="22148">MGNGMNKVLPGLFIGNFRDAKDMEQITGNNITHILAVHDNAKPSLETIEYKCVDIPDNPGENISKHFKDCVEFIHEARKKNGNVLVHCIAGVSRSSTICAAYLITITNLEWDEAILAVRVARQVVNPNCGFQKQLQIYQQMEAIKVRDGLEQKYGQLDQSDVQYIKNALDNCQNEQRVDDILHTTPTFASYARKKR</sequence>
<dbReference type="InterPro" id="IPR000387">
    <property type="entry name" value="Tyr_Pase_dom"/>
</dbReference>
<reference evidence="9" key="1">
    <citation type="submission" date="2025-08" db="UniProtKB">
        <authorList>
            <consortium name="RefSeq"/>
        </authorList>
    </citation>
    <scope>IDENTIFICATION</scope>
</reference>
<dbReference type="Proteomes" id="UP001652625">
    <property type="component" value="Chromosome 15"/>
</dbReference>
<evidence type="ECO:0000259" key="7">
    <source>
        <dbReference type="PROSITE" id="PS50056"/>
    </source>
</evidence>
<dbReference type="SMART" id="SM00195">
    <property type="entry name" value="DSPc"/>
    <property type="match status" value="1"/>
</dbReference>
<dbReference type="Pfam" id="PF00782">
    <property type="entry name" value="DSPc"/>
    <property type="match status" value="1"/>
</dbReference>
<dbReference type="PROSITE" id="PS00383">
    <property type="entry name" value="TYR_PHOSPHATASE_1"/>
    <property type="match status" value="1"/>
</dbReference>
<organism evidence="8 9">
    <name type="scientific">Hydra vulgaris</name>
    <name type="common">Hydra</name>
    <name type="synonym">Hydra attenuata</name>
    <dbReference type="NCBI Taxonomy" id="6087"/>
    <lineage>
        <taxon>Eukaryota</taxon>
        <taxon>Metazoa</taxon>
        <taxon>Cnidaria</taxon>
        <taxon>Hydrozoa</taxon>
        <taxon>Hydroidolina</taxon>
        <taxon>Anthoathecata</taxon>
        <taxon>Aplanulata</taxon>
        <taxon>Hydridae</taxon>
        <taxon>Hydra</taxon>
    </lineage>
</organism>
<comment type="similarity">
    <text evidence="1">Belongs to the protein-tyrosine phosphatase family. Non-receptor class dual specificity subfamily.</text>
</comment>
<proteinExistence type="inferred from homology"/>
<dbReference type="InterPro" id="IPR003595">
    <property type="entry name" value="Tyr_Pase_cat"/>
</dbReference>
<dbReference type="PANTHER" id="PTHR45948:SF2">
    <property type="entry name" value="DUAL SPECIFICITY PROTEIN PHOSPHATASE"/>
    <property type="match status" value="1"/>
</dbReference>
<evidence type="ECO:0000256" key="4">
    <source>
        <dbReference type="ARBA" id="ARBA00047761"/>
    </source>
</evidence>
<gene>
    <name evidence="9" type="primary">LOC136092483</name>
</gene>
<evidence type="ECO:0000313" key="9">
    <source>
        <dbReference type="RefSeq" id="XP_065676855.1"/>
    </source>
</evidence>
<dbReference type="PANTHER" id="PTHR45948">
    <property type="entry name" value="DUAL SPECIFICITY PROTEIN PHOSPHATASE DDB_G0269404-RELATED"/>
    <property type="match status" value="1"/>
</dbReference>
<dbReference type="InterPro" id="IPR020422">
    <property type="entry name" value="TYR_PHOSPHATASE_DUAL_dom"/>
</dbReference>
<dbReference type="InterPro" id="IPR016130">
    <property type="entry name" value="Tyr_Pase_AS"/>
</dbReference>
<evidence type="ECO:0000259" key="6">
    <source>
        <dbReference type="PROSITE" id="PS50054"/>
    </source>
</evidence>
<dbReference type="PROSITE" id="PS50056">
    <property type="entry name" value="TYR_PHOSPHATASE_2"/>
    <property type="match status" value="1"/>
</dbReference>
<dbReference type="SUPFAM" id="SSF52799">
    <property type="entry name" value="(Phosphotyrosine protein) phosphatases II"/>
    <property type="match status" value="1"/>
</dbReference>
<feature type="domain" description="Tyrosine specific protein phosphatases" evidence="7">
    <location>
        <begin position="65"/>
        <end position="122"/>
    </location>
</feature>
<evidence type="ECO:0000313" key="8">
    <source>
        <dbReference type="Proteomes" id="UP001652625"/>
    </source>
</evidence>
<evidence type="ECO:0000256" key="5">
    <source>
        <dbReference type="ARBA" id="ARBA00048336"/>
    </source>
</evidence>
<comment type="catalytic activity">
    <reaction evidence="4">
        <text>O-phospho-L-seryl-[protein] + H2O = L-seryl-[protein] + phosphate</text>
        <dbReference type="Rhea" id="RHEA:20629"/>
        <dbReference type="Rhea" id="RHEA-COMP:9863"/>
        <dbReference type="Rhea" id="RHEA-COMP:11604"/>
        <dbReference type="ChEBI" id="CHEBI:15377"/>
        <dbReference type="ChEBI" id="CHEBI:29999"/>
        <dbReference type="ChEBI" id="CHEBI:43474"/>
        <dbReference type="ChEBI" id="CHEBI:83421"/>
        <dbReference type="EC" id="3.1.3.16"/>
    </reaction>
</comment>
<dbReference type="Gene3D" id="3.90.190.10">
    <property type="entry name" value="Protein tyrosine phosphatase superfamily"/>
    <property type="match status" value="1"/>
</dbReference>
<dbReference type="GeneID" id="136092483"/>
<feature type="domain" description="Tyrosine-protein phosphatase" evidence="6">
    <location>
        <begin position="4"/>
        <end position="144"/>
    </location>
</feature>
<keyword evidence="2" id="KW-0378">Hydrolase</keyword>
<dbReference type="PROSITE" id="PS50054">
    <property type="entry name" value="TYR_PHOSPHATASE_DUAL"/>
    <property type="match status" value="1"/>
</dbReference>
<dbReference type="PRINTS" id="PR01908">
    <property type="entry name" value="ADSPHPHTASE"/>
</dbReference>
<accession>A0ABM4DQI6</accession>
<dbReference type="InterPro" id="IPR029021">
    <property type="entry name" value="Prot-tyrosine_phosphatase-like"/>
</dbReference>
<evidence type="ECO:0000256" key="2">
    <source>
        <dbReference type="ARBA" id="ARBA00022801"/>
    </source>
</evidence>
<protein>
    <submittedName>
        <fullName evidence="9">Dual specificity protein phosphatase 22-like</fullName>
    </submittedName>
</protein>
<keyword evidence="3" id="KW-0904">Protein phosphatase</keyword>